<sequence length="109" mass="12401">IAHSQMNLFVAIFFLLLSACLCSSIPKTGDPLYRVSGEPLLTEEFVQRYLGIPDNVPRAGTRALRYKKLKKLGFRQPAQTSSEEATTSRIYMEFDFSPYMEAPSIRIHK</sequence>
<keyword evidence="1" id="KW-0732">Signal</keyword>
<name>A0A7I5EBV1_HAECO</name>
<organism evidence="2 3">
    <name type="scientific">Haemonchus contortus</name>
    <name type="common">Barber pole worm</name>
    <dbReference type="NCBI Taxonomy" id="6289"/>
    <lineage>
        <taxon>Eukaryota</taxon>
        <taxon>Metazoa</taxon>
        <taxon>Ecdysozoa</taxon>
        <taxon>Nematoda</taxon>
        <taxon>Chromadorea</taxon>
        <taxon>Rhabditida</taxon>
        <taxon>Rhabditina</taxon>
        <taxon>Rhabditomorpha</taxon>
        <taxon>Strongyloidea</taxon>
        <taxon>Trichostrongylidae</taxon>
        <taxon>Haemonchus</taxon>
    </lineage>
</organism>
<feature type="chain" id="PRO_5029863510" evidence="1">
    <location>
        <begin position="23"/>
        <end position="109"/>
    </location>
</feature>
<feature type="signal peptide" evidence="1">
    <location>
        <begin position="1"/>
        <end position="22"/>
    </location>
</feature>
<evidence type="ECO:0000313" key="2">
    <source>
        <dbReference type="Proteomes" id="UP000025227"/>
    </source>
</evidence>
<protein>
    <submittedName>
        <fullName evidence="3">Bone morphogenetic protein 7</fullName>
    </submittedName>
</protein>
<dbReference type="Proteomes" id="UP000025227">
    <property type="component" value="Unplaced"/>
</dbReference>
<reference evidence="3" key="1">
    <citation type="submission" date="2020-12" db="UniProtKB">
        <authorList>
            <consortium name="WormBaseParasite"/>
        </authorList>
    </citation>
    <scope>IDENTIFICATION</scope>
    <source>
        <strain evidence="3">MHco3</strain>
    </source>
</reference>
<dbReference type="AlphaFoldDB" id="A0A7I5EBV1"/>
<dbReference type="WBParaSite" id="HCON_00132910-00001">
    <property type="protein sequence ID" value="HCON_00132910-00001"/>
    <property type="gene ID" value="HCON_00132910"/>
</dbReference>
<keyword evidence="2" id="KW-1185">Reference proteome</keyword>
<evidence type="ECO:0000313" key="3">
    <source>
        <dbReference type="WBParaSite" id="HCON_00132910-00001"/>
    </source>
</evidence>
<proteinExistence type="predicted"/>
<accession>A0A7I5EBV1</accession>
<evidence type="ECO:0000256" key="1">
    <source>
        <dbReference type="SAM" id="SignalP"/>
    </source>
</evidence>